<organism evidence="2 3">
    <name type="scientific">Bradyrhizobium icense</name>
    <dbReference type="NCBI Taxonomy" id="1274631"/>
    <lineage>
        <taxon>Bacteria</taxon>
        <taxon>Pseudomonadati</taxon>
        <taxon>Pseudomonadota</taxon>
        <taxon>Alphaproteobacteria</taxon>
        <taxon>Hyphomicrobiales</taxon>
        <taxon>Nitrobacteraceae</taxon>
        <taxon>Bradyrhizobium</taxon>
    </lineage>
</organism>
<name>A0A1B1UIW6_9BRAD</name>
<accession>A0A1B1UIW6</accession>
<reference evidence="2 3" key="1">
    <citation type="submission" date="2016-07" db="EMBL/GenBank/DDBJ databases">
        <title>Complete genome sequence of Bradyrhizobium icense LMTR 13T, a potential inoculant strain isolated from lima bean (Phaseolus lunatus) in Peru.</title>
        <authorList>
            <person name="Ormeno-Orrillo E."/>
            <person name="Duran D."/>
            <person name="Rogel M.A."/>
            <person name="Rey L."/>
            <person name="Imperial J."/>
            <person name="Ruiz-Argueso T."/>
            <person name="Martinez-Romero E."/>
        </authorList>
    </citation>
    <scope>NUCLEOTIDE SEQUENCE [LARGE SCALE GENOMIC DNA]</scope>
    <source>
        <strain evidence="2 3">LMTR 13</strain>
    </source>
</reference>
<keyword evidence="3" id="KW-1185">Reference proteome</keyword>
<evidence type="ECO:0000256" key="1">
    <source>
        <dbReference type="SAM" id="Coils"/>
    </source>
</evidence>
<dbReference type="KEGG" id="bic:LMTR13_23650"/>
<evidence type="ECO:0000313" key="2">
    <source>
        <dbReference type="EMBL" id="ANW02711.1"/>
    </source>
</evidence>
<proteinExistence type="predicted"/>
<dbReference type="RefSeq" id="WP_065729913.1">
    <property type="nucleotide sequence ID" value="NZ_CP016428.1"/>
</dbReference>
<evidence type="ECO:0000313" key="3">
    <source>
        <dbReference type="Proteomes" id="UP000092839"/>
    </source>
</evidence>
<keyword evidence="1" id="KW-0175">Coiled coil</keyword>
<feature type="coiled-coil region" evidence="1">
    <location>
        <begin position="97"/>
        <end position="131"/>
    </location>
</feature>
<dbReference type="OrthoDB" id="8238738at2"/>
<dbReference type="AlphaFoldDB" id="A0A1B1UIW6"/>
<gene>
    <name evidence="2" type="ORF">LMTR13_23650</name>
</gene>
<protein>
    <submittedName>
        <fullName evidence="2">Uncharacterized protein</fullName>
    </submittedName>
</protein>
<dbReference type="Proteomes" id="UP000092839">
    <property type="component" value="Chromosome"/>
</dbReference>
<sequence>MSPETVDPTLGAFAKYGQSTATVGYRDASTGRVIASIEIPAQVIERAVLENASVEITLLGDGEIASAVAGSASDCFSARTSVPVDHLVDVFVSSGNLHKEEATEADLRTLLERLQRSVQAVERTISLLKRAAK</sequence>
<dbReference type="EMBL" id="CP016428">
    <property type="protein sequence ID" value="ANW02711.1"/>
    <property type="molecule type" value="Genomic_DNA"/>
</dbReference>